<feature type="active site" description="Charge relay system" evidence="5 6">
    <location>
        <position position="455"/>
    </location>
</feature>
<dbReference type="GO" id="GO:0004252">
    <property type="term" value="F:serine-type endopeptidase activity"/>
    <property type="evidence" value="ECO:0007669"/>
    <property type="project" value="UniProtKB-UniRule"/>
</dbReference>
<dbReference type="InterPro" id="IPR036852">
    <property type="entry name" value="Peptidase_S8/S53_dom_sf"/>
</dbReference>
<feature type="domain" description="Peptidase S8/S53" evidence="10">
    <location>
        <begin position="237"/>
        <end position="501"/>
    </location>
</feature>
<dbReference type="PROSITE" id="PS00138">
    <property type="entry name" value="SUBTILASE_SER"/>
    <property type="match status" value="1"/>
</dbReference>
<dbReference type="PIRSF" id="PIRSF037854">
    <property type="entry name" value="Dihydropyridine_esterase"/>
    <property type="match status" value="1"/>
</dbReference>
<dbReference type="InterPro" id="IPR015500">
    <property type="entry name" value="Peptidase_S8_subtilisin-rel"/>
</dbReference>
<evidence type="ECO:0000256" key="3">
    <source>
        <dbReference type="ARBA" id="ARBA00022801"/>
    </source>
</evidence>
<evidence type="ECO:0000256" key="8">
    <source>
        <dbReference type="SAM" id="MobiDB-lite"/>
    </source>
</evidence>
<keyword evidence="3 6" id="KW-0378">Hydrolase</keyword>
<evidence type="ECO:0000313" key="11">
    <source>
        <dbReference type="EMBL" id="OKH96141.1"/>
    </source>
</evidence>
<evidence type="ECO:0000259" key="10">
    <source>
        <dbReference type="Pfam" id="PF00082"/>
    </source>
</evidence>
<dbReference type="Gene3D" id="3.40.50.200">
    <property type="entry name" value="Peptidase S8/S53 domain"/>
    <property type="match status" value="1"/>
</dbReference>
<comment type="similarity">
    <text evidence="1 6 7">Belongs to the peptidase S8 family.</text>
</comment>
<dbReference type="InterPro" id="IPR000209">
    <property type="entry name" value="Peptidase_S8/S53_dom"/>
</dbReference>
<keyword evidence="2 6" id="KW-0645">Protease</keyword>
<dbReference type="AlphaFoldDB" id="A0A1Q4VE77"/>
<dbReference type="EMBL" id="LFBV01000001">
    <property type="protein sequence ID" value="OKH96141.1"/>
    <property type="molecule type" value="Genomic_DNA"/>
</dbReference>
<dbReference type="Pfam" id="PF00082">
    <property type="entry name" value="Peptidase_S8"/>
    <property type="match status" value="1"/>
</dbReference>
<proteinExistence type="inferred from homology"/>
<dbReference type="PANTHER" id="PTHR43806">
    <property type="entry name" value="PEPTIDASE S8"/>
    <property type="match status" value="1"/>
</dbReference>
<dbReference type="SUPFAM" id="SSF52743">
    <property type="entry name" value="Subtilisin-like"/>
    <property type="match status" value="1"/>
</dbReference>
<evidence type="ECO:0000256" key="5">
    <source>
        <dbReference type="PIRSR" id="PIRSR615500-1"/>
    </source>
</evidence>
<gene>
    <name evidence="11" type="ORF">AB852_05690</name>
</gene>
<sequence>MRRKWNRARVTTLATAVAVVLTAGLTTPASAGPGDTDRSASPRPAPDPAHSRAAGSAPDQRVTLITGDRVFVDGEGRVVRFEAAEGREGIPVRRRTMAGRTHVIPLDAVRLVESGRLDRRLFDITELTRVATRRAQGQGLKVIVGYRGAAAQARAEVRSAGDTRLRRSLKTLNAEALTTPEQDTARLWEAVTSGRDGSRDTASGVSRIWLDGVREAVLDKSVPQIGAPKAWTAGWTGKGVRIAVLDTGVDTTHDDLRTQVVAEKNFTPSPDTKDRYGHGTHVASIAAGTGAKSGGKHKGVAPDAKLLNGKVLGDNGFGDDSGVVAGMEWAAEQGADIVNLSLGGPDSPGVDPMEAQINKLSAEKGILFAVAAGNAGPRNIDSPGSADHALTVGAVDGGDALADFSGTGPRTGDGAVKPDLTAPGVGITAAAADDSLLDGSVGQDPAGYLTIDGTSMATPHVAGAAALLKQKHPGWSYAELKAALTSSAKGGAYSPFEQGSGRVRADKALDQTVVADPVSLGFGTARWPHTDDTPLTRQLTYRNLGGQDVTLDLALTARDPAGRPAPAGFFTLAQPQVTVPAGGTASVALTADTRLGGTADGMYSAYVVATGGGQSVRTGAAVEREVESYDLTVRTIGRDGRPAKTYESDLTGISGAANGLSYDVSDPSGTATVRVPKSGYVLDSTVSADPVDHSKGTDWIVQPKLRVDRDTTVTVDARKAKPVTLTVPDRAARAELFLGSFTVANAEMDLTIGTGFRSLRNVRTAHLGPKVTDGSLSQQWDGHWSKGNSQYSTLLLGSPQQFSTGLTKHYKAGELSTVKVAVGASARGVTAGPVVRGFAAGTQWSMSEVVIPKPVPGTRTLHLSTSNQVRWTVDVQQFGGAGPGGIPVLDTVTLLGEPQLFKAGRTYTKTFNVGVFGPRVGGEYGVGRDGDTLFGYIPLFTDGQGHAGFPASDRTSARTTLYREGRKLAGNRDPLTGEEFTLPAGDAAYRLTSSVTREAGVARISSRIDTSFTFRSRRTARLTHLPVSTARFGAVVRPDGTVPAGRTQVVPVKVQGAAAGRELKSLLVYVSYDQGRVWKKLTVSGGKVSVKNPAAGKGISLRAKITDRAGNGSTVSIHNAYYGK</sequence>
<dbReference type="PROSITE" id="PS51892">
    <property type="entry name" value="SUBTILASE"/>
    <property type="match status" value="1"/>
</dbReference>
<feature type="active site" description="Charge relay system" evidence="5 6">
    <location>
        <position position="246"/>
    </location>
</feature>
<dbReference type="PROSITE" id="PS00137">
    <property type="entry name" value="SUBTILASE_HIS"/>
    <property type="match status" value="1"/>
</dbReference>
<keyword evidence="12" id="KW-1185">Reference proteome</keyword>
<feature type="active site" description="Charge relay system" evidence="5 6">
    <location>
        <position position="278"/>
    </location>
</feature>
<keyword evidence="9" id="KW-0732">Signal</keyword>
<dbReference type="PRINTS" id="PR00723">
    <property type="entry name" value="SUBTILISIN"/>
</dbReference>
<dbReference type="InterPro" id="IPR050131">
    <property type="entry name" value="Peptidase_S8_subtilisin-like"/>
</dbReference>
<evidence type="ECO:0000256" key="2">
    <source>
        <dbReference type="ARBA" id="ARBA00022670"/>
    </source>
</evidence>
<evidence type="ECO:0000256" key="7">
    <source>
        <dbReference type="RuleBase" id="RU003355"/>
    </source>
</evidence>
<keyword evidence="4 6" id="KW-0720">Serine protease</keyword>
<dbReference type="InterPro" id="IPR023828">
    <property type="entry name" value="Peptidase_S8_Ser-AS"/>
</dbReference>
<reference evidence="11 12" key="1">
    <citation type="submission" date="2015-06" db="EMBL/GenBank/DDBJ databases">
        <title>Cloning and characterization of the uncialamcin biosynthetic gene cluster.</title>
        <authorList>
            <person name="Yan X."/>
            <person name="Huang T."/>
            <person name="Ge H."/>
            <person name="Shen B."/>
        </authorList>
    </citation>
    <scope>NUCLEOTIDE SEQUENCE [LARGE SCALE GENOMIC DNA]</scope>
    <source>
        <strain evidence="11 12">DCA2648</strain>
    </source>
</reference>
<comment type="caution">
    <text evidence="11">The sequence shown here is derived from an EMBL/GenBank/DDBJ whole genome shotgun (WGS) entry which is preliminary data.</text>
</comment>
<accession>A0A1Q4VE77</accession>
<dbReference type="InterPro" id="IPR022398">
    <property type="entry name" value="Peptidase_S8_His-AS"/>
</dbReference>
<dbReference type="STRING" id="1048205.AB852_05690"/>
<evidence type="ECO:0000313" key="12">
    <source>
        <dbReference type="Proteomes" id="UP000186455"/>
    </source>
</evidence>
<protein>
    <submittedName>
        <fullName evidence="11">Peptidase S8</fullName>
    </submittedName>
</protein>
<evidence type="ECO:0000256" key="4">
    <source>
        <dbReference type="ARBA" id="ARBA00022825"/>
    </source>
</evidence>
<name>A0A1Q4VE77_9ACTN</name>
<dbReference type="PANTHER" id="PTHR43806:SF11">
    <property type="entry name" value="CEREVISIN-RELATED"/>
    <property type="match status" value="1"/>
</dbReference>
<dbReference type="InterPro" id="IPR023827">
    <property type="entry name" value="Peptidase_S8_Asp-AS"/>
</dbReference>
<organism evidence="11 12">
    <name type="scientific">Streptomyces uncialis</name>
    <dbReference type="NCBI Taxonomy" id="1048205"/>
    <lineage>
        <taxon>Bacteria</taxon>
        <taxon>Bacillati</taxon>
        <taxon>Actinomycetota</taxon>
        <taxon>Actinomycetes</taxon>
        <taxon>Kitasatosporales</taxon>
        <taxon>Streptomycetaceae</taxon>
        <taxon>Streptomyces</taxon>
    </lineage>
</organism>
<feature type="chain" id="PRO_5013384245" evidence="9">
    <location>
        <begin position="32"/>
        <end position="1124"/>
    </location>
</feature>
<feature type="region of interest" description="Disordered" evidence="8">
    <location>
        <begin position="26"/>
        <end position="59"/>
    </location>
</feature>
<evidence type="ECO:0000256" key="6">
    <source>
        <dbReference type="PROSITE-ProRule" id="PRU01240"/>
    </source>
</evidence>
<dbReference type="Proteomes" id="UP000186455">
    <property type="component" value="Unassembled WGS sequence"/>
</dbReference>
<evidence type="ECO:0000256" key="1">
    <source>
        <dbReference type="ARBA" id="ARBA00011073"/>
    </source>
</evidence>
<dbReference type="InterPro" id="IPR017297">
    <property type="entry name" value="Peptidase_S8A_DPH-A"/>
</dbReference>
<dbReference type="PROSITE" id="PS00136">
    <property type="entry name" value="SUBTILASE_ASP"/>
    <property type="match status" value="1"/>
</dbReference>
<evidence type="ECO:0000256" key="9">
    <source>
        <dbReference type="SAM" id="SignalP"/>
    </source>
</evidence>
<dbReference type="GO" id="GO:0006508">
    <property type="term" value="P:proteolysis"/>
    <property type="evidence" value="ECO:0007669"/>
    <property type="project" value="UniProtKB-KW"/>
</dbReference>
<feature type="signal peptide" evidence="9">
    <location>
        <begin position="1"/>
        <end position="31"/>
    </location>
</feature>